<accession>A0A0D5CJD2</accession>
<feature type="region of interest" description="Disordered" evidence="2">
    <location>
        <begin position="1"/>
        <end position="75"/>
    </location>
</feature>
<dbReference type="OrthoDB" id="5121110at2"/>
<evidence type="ECO:0000256" key="1">
    <source>
        <dbReference type="ARBA" id="ARBA00006817"/>
    </source>
</evidence>
<dbReference type="EMBL" id="CP011043">
    <property type="protein sequence ID" value="AJW79409.1"/>
    <property type="molecule type" value="Genomic_DNA"/>
</dbReference>
<dbReference type="RefSeq" id="WP_045528647.1">
    <property type="nucleotide sequence ID" value="NZ_CP011043.1"/>
</dbReference>
<dbReference type="AlphaFoldDB" id="A0A0D5CJD2"/>
<feature type="domain" description="Activator of Hsp90 ATPase homologue 1/2-like C-terminal" evidence="3">
    <location>
        <begin position="103"/>
        <end position="227"/>
    </location>
</feature>
<evidence type="ECO:0000313" key="5">
    <source>
        <dbReference type="Proteomes" id="UP000032604"/>
    </source>
</evidence>
<dbReference type="Pfam" id="PF08327">
    <property type="entry name" value="AHSA1"/>
    <property type="match status" value="1"/>
</dbReference>
<dbReference type="PATRIC" id="fig|33014.5.peg.2056"/>
<gene>
    <name evidence="4" type="ORF">VO01_09935</name>
</gene>
<name>A0A0D5CJD2_9MICO</name>
<sequence>MDPDRTPGQALREASDPRAESATPSRRGGAPALEHTDAAEARLASRELDEGMPDSAGLDDDRDDDTGPDRTRFPALPGAFLSEARESTVFLPYEFVFRRLIDLPPLIVWDAVSDADMVSGWLAEASIEQGDGGEFWFEWMTAPDRSLASASGGVVTRFEEGRAIDYTFVHEGEVSARFLIRLHEVPGGPRDRQTEIGVTVSGFLPTGIANVLKASWRLHLDLLEQLVHGSPVDWATCEAEHGATWRRYLAELESAEG</sequence>
<protein>
    <recommendedName>
        <fullName evidence="3">Activator of Hsp90 ATPase homologue 1/2-like C-terminal domain-containing protein</fullName>
    </recommendedName>
</protein>
<proteinExistence type="inferred from homology"/>
<feature type="compositionally biased region" description="Basic and acidic residues" evidence="2">
    <location>
        <begin position="34"/>
        <end position="49"/>
    </location>
</feature>
<dbReference type="SUPFAM" id="SSF55961">
    <property type="entry name" value="Bet v1-like"/>
    <property type="match status" value="1"/>
</dbReference>
<reference evidence="4 5" key="1">
    <citation type="journal article" date="2015" name="Genome Announc.">
        <title>Complete Genome Sequence of Clavibacter michiganensis subsp. insidiosus R1-1 Using PacBio Single-Molecule Real-Time Technology.</title>
        <authorList>
            <person name="Lu Y."/>
            <person name="Samac D.A."/>
            <person name="Glazebrook J."/>
            <person name="Ishimaru C.A."/>
        </authorList>
    </citation>
    <scope>NUCLEOTIDE SEQUENCE [LARGE SCALE GENOMIC DNA]</scope>
    <source>
        <strain evidence="4 5">R1-1</strain>
    </source>
</reference>
<evidence type="ECO:0000256" key="2">
    <source>
        <dbReference type="SAM" id="MobiDB-lite"/>
    </source>
</evidence>
<dbReference type="KEGG" id="cmh:VO01_09935"/>
<dbReference type="HOGENOM" id="CLU_1097099_0_0_11"/>
<evidence type="ECO:0000313" key="4">
    <source>
        <dbReference type="EMBL" id="AJW79409.1"/>
    </source>
</evidence>
<organism evidence="4 5">
    <name type="scientific">Clavibacter michiganensis subsp. insidiosus</name>
    <dbReference type="NCBI Taxonomy" id="33014"/>
    <lineage>
        <taxon>Bacteria</taxon>
        <taxon>Bacillati</taxon>
        <taxon>Actinomycetota</taxon>
        <taxon>Actinomycetes</taxon>
        <taxon>Micrococcales</taxon>
        <taxon>Microbacteriaceae</taxon>
        <taxon>Clavibacter</taxon>
    </lineage>
</organism>
<comment type="similarity">
    <text evidence="1">Belongs to the AHA1 family.</text>
</comment>
<dbReference type="CDD" id="cd07814">
    <property type="entry name" value="SRPBCC_CalC_Aha1-like"/>
    <property type="match status" value="1"/>
</dbReference>
<dbReference type="InterPro" id="IPR023393">
    <property type="entry name" value="START-like_dom_sf"/>
</dbReference>
<dbReference type="Gene3D" id="3.30.530.20">
    <property type="match status" value="1"/>
</dbReference>
<evidence type="ECO:0000259" key="3">
    <source>
        <dbReference type="Pfam" id="PF08327"/>
    </source>
</evidence>
<dbReference type="Proteomes" id="UP000032604">
    <property type="component" value="Chromosome"/>
</dbReference>
<dbReference type="InterPro" id="IPR013538">
    <property type="entry name" value="ASHA1/2-like_C"/>
</dbReference>